<organism evidence="2 3">
    <name type="scientific">Phyllobacterium phragmitis</name>
    <dbReference type="NCBI Taxonomy" id="2670329"/>
    <lineage>
        <taxon>Bacteria</taxon>
        <taxon>Pseudomonadati</taxon>
        <taxon>Pseudomonadota</taxon>
        <taxon>Alphaproteobacteria</taxon>
        <taxon>Hyphomicrobiales</taxon>
        <taxon>Phyllobacteriaceae</taxon>
        <taxon>Phyllobacterium</taxon>
    </lineage>
</organism>
<reference evidence="2 3" key="1">
    <citation type="submission" date="2024-10" db="EMBL/GenBank/DDBJ databases">
        <title>Isolation, draft genome sequencing and identification of Phyllobacterium sp. NSA23, isolated from leaf soil.</title>
        <authorList>
            <person name="Akita H."/>
        </authorList>
    </citation>
    <scope>NUCLEOTIDE SEQUENCE [LARGE SCALE GENOMIC DNA]</scope>
    <source>
        <strain evidence="2 3">NSA23</strain>
    </source>
</reference>
<comment type="caution">
    <text evidence="2">The sequence shown here is derived from an EMBL/GenBank/DDBJ whole genome shotgun (WGS) entry which is preliminary data.</text>
</comment>
<feature type="region of interest" description="Disordered" evidence="1">
    <location>
        <begin position="67"/>
        <end position="91"/>
    </location>
</feature>
<accession>A0ABQ0H3R4</accession>
<sequence>MPDRLEPAADRLSHILGIFDKKNAHFDAFARKMAAIKKKHTEAAAGFRDSMVTGFPSMNAAACLREKDRTAARRKSRNSPRYGGEELLWGNSAHEPTHRDRMRCEGLHAVVMKSCIRVGR</sequence>
<proteinExistence type="predicted"/>
<evidence type="ECO:0000313" key="3">
    <source>
        <dbReference type="Proteomes" id="UP001628091"/>
    </source>
</evidence>
<evidence type="ECO:0000313" key="2">
    <source>
        <dbReference type="EMBL" id="GAB1583548.1"/>
    </source>
</evidence>
<dbReference type="EMBL" id="BAAFZP010000002">
    <property type="protein sequence ID" value="GAB1583548.1"/>
    <property type="molecule type" value="Genomic_DNA"/>
</dbReference>
<protein>
    <submittedName>
        <fullName evidence="2">Uncharacterized protein</fullName>
    </submittedName>
</protein>
<gene>
    <name evidence="2" type="ORF">PPNSA23_34910</name>
</gene>
<evidence type="ECO:0000256" key="1">
    <source>
        <dbReference type="SAM" id="MobiDB-lite"/>
    </source>
</evidence>
<name>A0ABQ0H3R4_9HYPH</name>
<keyword evidence="3" id="KW-1185">Reference proteome</keyword>
<dbReference type="Proteomes" id="UP001628091">
    <property type="component" value="Unassembled WGS sequence"/>
</dbReference>